<organism evidence="7 8">
    <name type="scientific">Rhodovarius crocodyli</name>
    <dbReference type="NCBI Taxonomy" id="1979269"/>
    <lineage>
        <taxon>Bacteria</taxon>
        <taxon>Pseudomonadati</taxon>
        <taxon>Pseudomonadota</taxon>
        <taxon>Alphaproteobacteria</taxon>
        <taxon>Acetobacterales</taxon>
        <taxon>Roseomonadaceae</taxon>
        <taxon>Rhodovarius</taxon>
    </lineage>
</organism>
<evidence type="ECO:0000313" key="8">
    <source>
        <dbReference type="Proteomes" id="UP000282957"/>
    </source>
</evidence>
<comment type="subcellular location">
    <subcellularLocation>
        <location evidence="1">Membrane</location>
    </subcellularLocation>
</comment>
<accession>A0A437MCC3</accession>
<name>A0A437MCC3_9PROT</name>
<dbReference type="Proteomes" id="UP000282957">
    <property type="component" value="Unassembled WGS sequence"/>
</dbReference>
<evidence type="ECO:0000256" key="1">
    <source>
        <dbReference type="ARBA" id="ARBA00004370"/>
    </source>
</evidence>
<dbReference type="RefSeq" id="WP_127788780.1">
    <property type="nucleotide sequence ID" value="NZ_SACL01000006.1"/>
</dbReference>
<dbReference type="AlphaFoldDB" id="A0A437MCC3"/>
<keyword evidence="2 6" id="KW-0812">Transmembrane</keyword>
<dbReference type="Pfam" id="PF09731">
    <property type="entry name" value="Mitofilin"/>
    <property type="match status" value="1"/>
</dbReference>
<keyword evidence="8" id="KW-1185">Reference proteome</keyword>
<evidence type="ECO:0008006" key="9">
    <source>
        <dbReference type="Google" id="ProtNLM"/>
    </source>
</evidence>
<evidence type="ECO:0000256" key="2">
    <source>
        <dbReference type="ARBA" id="ARBA00022692"/>
    </source>
</evidence>
<sequence length="352" mass="36187">MTETVSETPSAQAAAPAPAPTPAPATAAPAAPAQRALAPAVMLGLAGVVLLAALGFLALQKPDAPDAPPAPAPQVALPPDHTATIEALERRLAGLEARPAPSMPDIAPLAARVTQIEGLQGRLDRLGERLDAAVAATRSVEAADAQRAEALRGRLEAGLTEAQSRLEGRLSTLERGVNEALARQESASRTALTALETRARTLTAVVGVATALEAGRPLGPHLAALGSQPEALSRFAATGAPTEARLRLEFEEAARAARAAQDATPRGSLAESALARLGGLVTIRRGEQVVWGEETEAHLERARRALAAGEIDATLAALEPLHPAAKEAMAPWIARARQLQEARAAISSLLAG</sequence>
<evidence type="ECO:0000313" key="7">
    <source>
        <dbReference type="EMBL" id="RVT95292.1"/>
    </source>
</evidence>
<feature type="transmembrane region" description="Helical" evidence="6">
    <location>
        <begin position="36"/>
        <end position="59"/>
    </location>
</feature>
<gene>
    <name evidence="7" type="ORF">EOD42_17060</name>
</gene>
<reference evidence="7 8" key="1">
    <citation type="submission" date="2019-01" db="EMBL/GenBank/DDBJ databases">
        <authorList>
            <person name="Chen W.-M."/>
        </authorList>
    </citation>
    <scope>NUCLEOTIDE SEQUENCE [LARGE SCALE GENOMIC DNA]</scope>
    <source>
        <strain evidence="7 8">CCP-6</strain>
    </source>
</reference>
<evidence type="ECO:0000256" key="3">
    <source>
        <dbReference type="ARBA" id="ARBA00022989"/>
    </source>
</evidence>
<keyword evidence="4 6" id="KW-0472">Membrane</keyword>
<protein>
    <recommendedName>
        <fullName evidence="9">Inner membrane protein</fullName>
    </recommendedName>
</protein>
<feature type="region of interest" description="Disordered" evidence="5">
    <location>
        <begin position="1"/>
        <end position="29"/>
    </location>
</feature>
<dbReference type="InterPro" id="IPR019133">
    <property type="entry name" value="MIC60"/>
</dbReference>
<proteinExistence type="predicted"/>
<comment type="caution">
    <text evidence="7">The sequence shown here is derived from an EMBL/GenBank/DDBJ whole genome shotgun (WGS) entry which is preliminary data.</text>
</comment>
<evidence type="ECO:0000256" key="5">
    <source>
        <dbReference type="SAM" id="MobiDB-lite"/>
    </source>
</evidence>
<dbReference type="OrthoDB" id="7281031at2"/>
<dbReference type="EMBL" id="SACL01000006">
    <property type="protein sequence ID" value="RVT95292.1"/>
    <property type="molecule type" value="Genomic_DNA"/>
</dbReference>
<evidence type="ECO:0000256" key="4">
    <source>
        <dbReference type="ARBA" id="ARBA00023136"/>
    </source>
</evidence>
<keyword evidence="3 6" id="KW-1133">Transmembrane helix</keyword>
<dbReference type="GO" id="GO:0016020">
    <property type="term" value="C:membrane"/>
    <property type="evidence" value="ECO:0007669"/>
    <property type="project" value="UniProtKB-SubCell"/>
</dbReference>
<evidence type="ECO:0000256" key="6">
    <source>
        <dbReference type="SAM" id="Phobius"/>
    </source>
</evidence>
<feature type="compositionally biased region" description="Polar residues" evidence="5">
    <location>
        <begin position="1"/>
        <end position="10"/>
    </location>
</feature>